<keyword evidence="1" id="KW-0812">Transmembrane</keyword>
<evidence type="ECO:0000313" key="2">
    <source>
        <dbReference type="EMBL" id="ARF10543.1"/>
    </source>
</evidence>
<organism evidence="2">
    <name type="scientific">Hokovirus HKV1</name>
    <dbReference type="NCBI Taxonomy" id="1977638"/>
    <lineage>
        <taxon>Viruses</taxon>
        <taxon>Varidnaviria</taxon>
        <taxon>Bamfordvirae</taxon>
        <taxon>Nucleocytoviricota</taxon>
        <taxon>Megaviricetes</taxon>
        <taxon>Imitervirales</taxon>
        <taxon>Mimiviridae</taxon>
        <taxon>Klosneuvirinae</taxon>
        <taxon>Hokovirus</taxon>
    </lineage>
</organism>
<keyword evidence="1" id="KW-1133">Transmembrane helix</keyword>
<feature type="transmembrane region" description="Helical" evidence="1">
    <location>
        <begin position="102"/>
        <end position="120"/>
    </location>
</feature>
<feature type="transmembrane region" description="Helical" evidence="1">
    <location>
        <begin position="75"/>
        <end position="96"/>
    </location>
</feature>
<accession>A0A1V0SFQ7</accession>
<sequence>MDNKILNNSYVDYSLYFIIPILYNVFVHVIASVVNQNLPYKDKHSNSLLIMYIFGILGIIVYKMKYGKMDELMNICLYGIGIGGLLLIITAILIDWHNLNDITQVILISVIFIAIFYYYYDYNNYND</sequence>
<protein>
    <submittedName>
        <fullName evidence="2">Uncharacterized protein</fullName>
    </submittedName>
</protein>
<proteinExistence type="predicted"/>
<keyword evidence="1" id="KW-0472">Membrane</keyword>
<feature type="transmembrane region" description="Helical" evidence="1">
    <location>
        <begin position="13"/>
        <end position="34"/>
    </location>
</feature>
<feature type="transmembrane region" description="Helical" evidence="1">
    <location>
        <begin position="46"/>
        <end position="63"/>
    </location>
</feature>
<name>A0A1V0SFQ7_9VIRU</name>
<reference evidence="2" key="1">
    <citation type="journal article" date="2017" name="Science">
        <title>Giant viruses with an expanded complement of translation system components.</title>
        <authorList>
            <person name="Schulz F."/>
            <person name="Yutin N."/>
            <person name="Ivanova N.N."/>
            <person name="Ortega D.R."/>
            <person name="Lee T.K."/>
            <person name="Vierheilig J."/>
            <person name="Daims H."/>
            <person name="Horn M."/>
            <person name="Wagner M."/>
            <person name="Jensen G.J."/>
            <person name="Kyrpides N.C."/>
            <person name="Koonin E.V."/>
            <person name="Woyke T."/>
        </authorList>
    </citation>
    <scope>NUCLEOTIDE SEQUENCE</scope>
    <source>
        <strain evidence="2">HKV1</strain>
    </source>
</reference>
<evidence type="ECO:0000256" key="1">
    <source>
        <dbReference type="SAM" id="Phobius"/>
    </source>
</evidence>
<dbReference type="EMBL" id="KY684104">
    <property type="protein sequence ID" value="ARF10543.1"/>
    <property type="molecule type" value="Genomic_DNA"/>
</dbReference>
<gene>
    <name evidence="2" type="ORF">Hokovirus_2_70</name>
</gene>